<evidence type="ECO:0000313" key="1">
    <source>
        <dbReference type="EMBL" id="SDB96922.1"/>
    </source>
</evidence>
<gene>
    <name evidence="1" type="ORF">SAMN04487824_101103</name>
</gene>
<protein>
    <submittedName>
        <fullName evidence="1">Uncharacterized protein</fullName>
    </submittedName>
</protein>
<dbReference type="Proteomes" id="UP000198528">
    <property type="component" value="Unassembled WGS sequence"/>
</dbReference>
<reference evidence="2" key="1">
    <citation type="submission" date="2016-10" db="EMBL/GenBank/DDBJ databases">
        <authorList>
            <person name="Varghese N."/>
            <person name="Submissions S."/>
        </authorList>
    </citation>
    <scope>NUCLEOTIDE SEQUENCE [LARGE SCALE GENOMIC DNA]</scope>
    <source>
        <strain evidence="2">DSM 22619</strain>
    </source>
</reference>
<sequence length="139" mass="15290">MTSDTRLERARAAGTRALQSLDEAADQLDSARNWGLLDILGGGILTSLVKRSRLDGASKAVERAQRDLEAFARELRDCSGVTGVDLRRSDMLELFDIVFDNSITDLFVQSRIEDAREDVRRARARVQAILAELGSAGRA</sequence>
<dbReference type="EMBL" id="FMZL01000001">
    <property type="protein sequence ID" value="SDB96922.1"/>
    <property type="molecule type" value="Genomic_DNA"/>
</dbReference>
<dbReference type="STRING" id="604330.SAMN04489857_0537"/>
<keyword evidence="2" id="KW-1185">Reference proteome</keyword>
<proteinExistence type="predicted"/>
<evidence type="ECO:0000313" key="2">
    <source>
        <dbReference type="Proteomes" id="UP000198528"/>
    </source>
</evidence>
<dbReference type="AlphaFoldDB" id="A0A1G6HRS1"/>
<dbReference type="RefSeq" id="WP_090844281.1">
    <property type="nucleotide sequence ID" value="NZ_FMZL01000001.1"/>
</dbReference>
<name>A0A1G6HRS1_9ACTN</name>
<organism evidence="1 2">
    <name type="scientific">Parafannyhessea umbonata</name>
    <dbReference type="NCBI Taxonomy" id="604330"/>
    <lineage>
        <taxon>Bacteria</taxon>
        <taxon>Bacillati</taxon>
        <taxon>Actinomycetota</taxon>
        <taxon>Coriobacteriia</taxon>
        <taxon>Coriobacteriales</taxon>
        <taxon>Atopobiaceae</taxon>
        <taxon>Parafannyhessea</taxon>
    </lineage>
</organism>
<accession>A0A1G6HRS1</accession>